<organism evidence="13 14">
    <name type="scientific">Ceratopteris richardii</name>
    <name type="common">Triangle waterfern</name>
    <dbReference type="NCBI Taxonomy" id="49495"/>
    <lineage>
        <taxon>Eukaryota</taxon>
        <taxon>Viridiplantae</taxon>
        <taxon>Streptophyta</taxon>
        <taxon>Embryophyta</taxon>
        <taxon>Tracheophyta</taxon>
        <taxon>Polypodiopsida</taxon>
        <taxon>Polypodiidae</taxon>
        <taxon>Polypodiales</taxon>
        <taxon>Pteridineae</taxon>
        <taxon>Pteridaceae</taxon>
        <taxon>Parkerioideae</taxon>
        <taxon>Ceratopteris</taxon>
    </lineage>
</organism>
<evidence type="ECO:0000256" key="8">
    <source>
        <dbReference type="ARBA" id="ARBA00022912"/>
    </source>
</evidence>
<reference evidence="13" key="1">
    <citation type="submission" date="2021-08" db="EMBL/GenBank/DDBJ databases">
        <title>WGS assembly of Ceratopteris richardii.</title>
        <authorList>
            <person name="Marchant D.B."/>
            <person name="Chen G."/>
            <person name="Jenkins J."/>
            <person name="Shu S."/>
            <person name="Leebens-Mack J."/>
            <person name="Grimwood J."/>
            <person name="Schmutz J."/>
            <person name="Soltis P."/>
            <person name="Soltis D."/>
            <person name="Chen Z.-H."/>
        </authorList>
    </citation>
    <scope>NUCLEOTIDE SEQUENCE</scope>
    <source>
        <strain evidence="13">Whitten #5841</strain>
        <tissue evidence="13">Leaf</tissue>
    </source>
</reference>
<dbReference type="EMBL" id="CM035429">
    <property type="protein sequence ID" value="KAH7299322.1"/>
    <property type="molecule type" value="Genomic_DNA"/>
</dbReference>
<dbReference type="SMART" id="SM00331">
    <property type="entry name" value="PP2C_SIG"/>
    <property type="match status" value="1"/>
</dbReference>
<keyword evidence="7" id="KW-0460">Magnesium</keyword>
<dbReference type="AlphaFoldDB" id="A0A8T2RSC0"/>
<keyword evidence="9" id="KW-0464">Manganese</keyword>
<dbReference type="InterPro" id="IPR015655">
    <property type="entry name" value="PP2C"/>
</dbReference>
<keyword evidence="6" id="KW-0378">Hydrolase</keyword>
<dbReference type="Gene3D" id="3.60.40.10">
    <property type="entry name" value="PPM-type phosphatase domain"/>
    <property type="match status" value="1"/>
</dbReference>
<comment type="cofactor">
    <cofactor evidence="1">
        <name>Mn(2+)</name>
        <dbReference type="ChEBI" id="CHEBI:29035"/>
    </cofactor>
</comment>
<evidence type="ECO:0000313" key="14">
    <source>
        <dbReference type="Proteomes" id="UP000825935"/>
    </source>
</evidence>
<dbReference type="GO" id="GO:0046872">
    <property type="term" value="F:metal ion binding"/>
    <property type="evidence" value="ECO:0007669"/>
    <property type="project" value="UniProtKB-KW"/>
</dbReference>
<dbReference type="FunFam" id="3.60.40.10:FF:000010">
    <property type="entry name" value="Probable protein phosphatase 2C 39"/>
    <property type="match status" value="1"/>
</dbReference>
<dbReference type="OrthoDB" id="10264738at2759"/>
<dbReference type="Pfam" id="PF00481">
    <property type="entry name" value="PP2C"/>
    <property type="match status" value="1"/>
</dbReference>
<evidence type="ECO:0000256" key="5">
    <source>
        <dbReference type="ARBA" id="ARBA00022723"/>
    </source>
</evidence>
<evidence type="ECO:0000256" key="9">
    <source>
        <dbReference type="ARBA" id="ARBA00023211"/>
    </source>
</evidence>
<sequence length="272" mass="30139">MYGNDAAIFDDERRGKNRKRRISYGFSLVKGRSKHQMEDHHVAQFRSFRQEHELGLFAIFDGHLGHSVAIYLQHHLFDNILSHPKFWSDPRVALTEAYEKTDSEIIQRTKELGRGGSTAVTAIVIDGQKLIVANVGDSRAVACRDDAAIQLTVDHEPGKEKVSIEGMGGFVSVIPGDIPRLDGQLAVSRAFGDKSLKMHVRSDPDVCIRDIDAATEFMILASDGLWKVMDNQTAVNHVKLLMDPQKGARKLTSEAVALGSTDDISCIVVSFR</sequence>
<keyword evidence="5" id="KW-0479">Metal-binding</keyword>
<comment type="caution">
    <text evidence="13">The sequence shown here is derived from an EMBL/GenBank/DDBJ whole genome shotgun (WGS) entry which is preliminary data.</text>
</comment>
<dbReference type="EC" id="3.1.3.16" evidence="4"/>
<proteinExistence type="inferred from homology"/>
<keyword evidence="14" id="KW-1185">Reference proteome</keyword>
<protein>
    <recommendedName>
        <fullName evidence="4">protein-serine/threonine phosphatase</fullName>
        <ecNumber evidence="4">3.1.3.16</ecNumber>
    </recommendedName>
</protein>
<dbReference type="Proteomes" id="UP000825935">
    <property type="component" value="Chromosome 24"/>
</dbReference>
<name>A0A8T2RSC0_CERRI</name>
<evidence type="ECO:0000256" key="2">
    <source>
        <dbReference type="ARBA" id="ARBA00001946"/>
    </source>
</evidence>
<feature type="domain" description="PPM-type phosphatase" evidence="12">
    <location>
        <begin position="23"/>
        <end position="271"/>
    </location>
</feature>
<evidence type="ECO:0000313" key="13">
    <source>
        <dbReference type="EMBL" id="KAH7299322.1"/>
    </source>
</evidence>
<comment type="similarity">
    <text evidence="3">Belongs to the PP2C family.</text>
</comment>
<evidence type="ECO:0000256" key="1">
    <source>
        <dbReference type="ARBA" id="ARBA00001936"/>
    </source>
</evidence>
<dbReference type="PANTHER" id="PTHR47992">
    <property type="entry name" value="PROTEIN PHOSPHATASE"/>
    <property type="match status" value="1"/>
</dbReference>
<keyword evidence="8" id="KW-0904">Protein phosphatase</keyword>
<evidence type="ECO:0000256" key="6">
    <source>
        <dbReference type="ARBA" id="ARBA00022801"/>
    </source>
</evidence>
<evidence type="ECO:0000256" key="7">
    <source>
        <dbReference type="ARBA" id="ARBA00022842"/>
    </source>
</evidence>
<dbReference type="CDD" id="cd00143">
    <property type="entry name" value="PP2Cc"/>
    <property type="match status" value="1"/>
</dbReference>
<evidence type="ECO:0000256" key="4">
    <source>
        <dbReference type="ARBA" id="ARBA00013081"/>
    </source>
</evidence>
<evidence type="ECO:0000256" key="10">
    <source>
        <dbReference type="ARBA" id="ARBA00047761"/>
    </source>
</evidence>
<accession>A0A8T2RSC0</accession>
<evidence type="ECO:0000256" key="3">
    <source>
        <dbReference type="ARBA" id="ARBA00006702"/>
    </source>
</evidence>
<dbReference type="PROSITE" id="PS51746">
    <property type="entry name" value="PPM_2"/>
    <property type="match status" value="1"/>
</dbReference>
<dbReference type="SUPFAM" id="SSF81606">
    <property type="entry name" value="PP2C-like"/>
    <property type="match status" value="1"/>
</dbReference>
<comment type="catalytic activity">
    <reaction evidence="10">
        <text>O-phospho-L-seryl-[protein] + H2O = L-seryl-[protein] + phosphate</text>
        <dbReference type="Rhea" id="RHEA:20629"/>
        <dbReference type="Rhea" id="RHEA-COMP:9863"/>
        <dbReference type="Rhea" id="RHEA-COMP:11604"/>
        <dbReference type="ChEBI" id="CHEBI:15377"/>
        <dbReference type="ChEBI" id="CHEBI:29999"/>
        <dbReference type="ChEBI" id="CHEBI:43474"/>
        <dbReference type="ChEBI" id="CHEBI:83421"/>
        <dbReference type="EC" id="3.1.3.16"/>
    </reaction>
</comment>
<evidence type="ECO:0000259" key="12">
    <source>
        <dbReference type="PROSITE" id="PS51746"/>
    </source>
</evidence>
<dbReference type="GO" id="GO:0004722">
    <property type="term" value="F:protein serine/threonine phosphatase activity"/>
    <property type="evidence" value="ECO:0007669"/>
    <property type="project" value="UniProtKB-EC"/>
</dbReference>
<gene>
    <name evidence="13" type="ORF">KP509_24G005500</name>
</gene>
<comment type="catalytic activity">
    <reaction evidence="11">
        <text>O-phospho-L-threonyl-[protein] + H2O = L-threonyl-[protein] + phosphate</text>
        <dbReference type="Rhea" id="RHEA:47004"/>
        <dbReference type="Rhea" id="RHEA-COMP:11060"/>
        <dbReference type="Rhea" id="RHEA-COMP:11605"/>
        <dbReference type="ChEBI" id="CHEBI:15377"/>
        <dbReference type="ChEBI" id="CHEBI:30013"/>
        <dbReference type="ChEBI" id="CHEBI:43474"/>
        <dbReference type="ChEBI" id="CHEBI:61977"/>
        <dbReference type="EC" id="3.1.3.16"/>
    </reaction>
</comment>
<dbReference type="InterPro" id="IPR036457">
    <property type="entry name" value="PPM-type-like_dom_sf"/>
</dbReference>
<dbReference type="InterPro" id="IPR001932">
    <property type="entry name" value="PPM-type_phosphatase-like_dom"/>
</dbReference>
<comment type="cofactor">
    <cofactor evidence="2">
        <name>Mg(2+)</name>
        <dbReference type="ChEBI" id="CHEBI:18420"/>
    </cofactor>
</comment>
<dbReference type="SMART" id="SM00332">
    <property type="entry name" value="PP2Cc"/>
    <property type="match status" value="1"/>
</dbReference>
<evidence type="ECO:0000256" key="11">
    <source>
        <dbReference type="ARBA" id="ARBA00048336"/>
    </source>
</evidence>